<feature type="compositionally biased region" description="Basic and acidic residues" evidence="1">
    <location>
        <begin position="9"/>
        <end position="29"/>
    </location>
</feature>
<sequence>MHGNRRHREASIRDEEAARVTEAEDRNGVTTEDGRILKRLDRVYVSEEIAGKVKAYQILEGSSMSDHTPVQMSLADGNSEGNRASRYCMNAKLLRDLSFKDEVLKAWEQAEALGREKGLPLEATGLQIQWNKSTARWIGPLEERRPEWTQELTWSWRGKGEDTKLLGFCFEDGIQAEAMLQRCQQRITEACNNRLFEKLSICGRIAIANNLWGTANMAKDGKVRKIDSQAKRRLWEEGYRRLEDLTIEGRTTFACWENRRIRGVQQSGARKAYIGLTEKIKEYNQDDSSAEEIKRFYTNDLRPGMVWAWKVRGADKDDRCKPVEEVNTIECFADNGEILIRSTEPRMPTAEEWHQPVEITTIRAGRGKLEYRRRATLQEGADTLTELKWPNGKQFFEVSNSQLRRLITQEKEVITTRLQKWNELSGINHSDETRWKRIWKTHRVRRECYLLWSICFKIVPTNSWRFPSLPRNDTQKQCVRCNLQTEEDTLHCFWNCPRAAKTWRPVLTLYAAAHDTEQRWSPRCEHALIAEKLPTRLQASREWWEGIRGATIWAIWLARNAANFSGENWHDIKIDSVLWYRFSLQVRGEWNEMKCKSTTEEKEKFATRWAFDITGIVRADNDTLEIPRTAPWRRARNHNRENRDPP</sequence>
<evidence type="ECO:0000313" key="2">
    <source>
        <dbReference type="EMBL" id="KAL3692050.1"/>
    </source>
</evidence>
<dbReference type="InterPro" id="IPR036691">
    <property type="entry name" value="Endo/exonu/phosph_ase_sf"/>
</dbReference>
<accession>A0ABD3HP61</accession>
<name>A0ABD3HP61_9MARC</name>
<comment type="caution">
    <text evidence="2">The sequence shown here is derived from an EMBL/GenBank/DDBJ whole genome shotgun (WGS) entry which is preliminary data.</text>
</comment>
<feature type="region of interest" description="Disordered" evidence="1">
    <location>
        <begin position="1"/>
        <end position="29"/>
    </location>
</feature>
<evidence type="ECO:0000256" key="1">
    <source>
        <dbReference type="SAM" id="MobiDB-lite"/>
    </source>
</evidence>
<dbReference type="SUPFAM" id="SSF56219">
    <property type="entry name" value="DNase I-like"/>
    <property type="match status" value="1"/>
</dbReference>
<proteinExistence type="predicted"/>
<evidence type="ECO:0000313" key="3">
    <source>
        <dbReference type="Proteomes" id="UP001633002"/>
    </source>
</evidence>
<dbReference type="EMBL" id="JBJQOH010000003">
    <property type="protein sequence ID" value="KAL3692050.1"/>
    <property type="molecule type" value="Genomic_DNA"/>
</dbReference>
<evidence type="ECO:0008006" key="4">
    <source>
        <dbReference type="Google" id="ProtNLM"/>
    </source>
</evidence>
<keyword evidence="3" id="KW-1185">Reference proteome</keyword>
<dbReference type="AlphaFoldDB" id="A0ABD3HP61"/>
<reference evidence="2 3" key="1">
    <citation type="submission" date="2024-09" db="EMBL/GenBank/DDBJ databases">
        <title>Chromosome-scale assembly of Riccia sorocarpa.</title>
        <authorList>
            <person name="Paukszto L."/>
        </authorList>
    </citation>
    <scope>NUCLEOTIDE SEQUENCE [LARGE SCALE GENOMIC DNA]</scope>
    <source>
        <strain evidence="2">LP-2024</strain>
        <tissue evidence="2">Aerial parts of the thallus</tissue>
    </source>
</reference>
<protein>
    <recommendedName>
        <fullName evidence="4">Reverse transcriptase zinc-binding domain-containing protein</fullName>
    </recommendedName>
</protein>
<dbReference type="Proteomes" id="UP001633002">
    <property type="component" value="Unassembled WGS sequence"/>
</dbReference>
<organism evidence="2 3">
    <name type="scientific">Riccia sorocarpa</name>
    <dbReference type="NCBI Taxonomy" id="122646"/>
    <lineage>
        <taxon>Eukaryota</taxon>
        <taxon>Viridiplantae</taxon>
        <taxon>Streptophyta</taxon>
        <taxon>Embryophyta</taxon>
        <taxon>Marchantiophyta</taxon>
        <taxon>Marchantiopsida</taxon>
        <taxon>Marchantiidae</taxon>
        <taxon>Marchantiales</taxon>
        <taxon>Ricciaceae</taxon>
        <taxon>Riccia</taxon>
    </lineage>
</organism>
<gene>
    <name evidence="2" type="ORF">R1sor_005701</name>
</gene>